<feature type="region of interest" description="Disordered" evidence="1">
    <location>
        <begin position="28"/>
        <end position="100"/>
    </location>
</feature>
<sequence>MTDIFTQDIKDLMKLATTDFDKFYKETEKANKDKGDSSTAASSGYSSTAASSGNYSTAASSGNYSKAASSGNSSTAASSGYYSKAASSGNSSTAASSGNSSTAASSGYSSTAASSGYSSTAASSGNSSTAASSGYSSTAASSGNYSTAASSGDSSTAASSGNYSKAASSGNSSTAASSGYYSTAASKGKHAACSSLGYRAAVSGDLGNLIMASEYVYKNSGYIPVGGKADIVDGKKLKPGCWYIVENKEWAEVDFTDGVFTRVISSRAGVKKVKDDQGRVLYIVSSGEFNAHGKTIKEAREALLFKTTKRDVSEYKNMPLTTKKPPAEWAVVYHFVTGACPAGCKMFMEKKGKLKKQYTLSEIIKETEGAYGHDKFVGVVKK</sequence>
<reference evidence="2" key="1">
    <citation type="submission" date="2020-04" db="EMBL/GenBank/DDBJ databases">
        <authorList>
            <person name="Chiriac C."/>
            <person name="Salcher M."/>
            <person name="Ghai R."/>
            <person name="Kavagutti S V."/>
        </authorList>
    </citation>
    <scope>NUCLEOTIDE SEQUENCE</scope>
</reference>
<evidence type="ECO:0000313" key="2">
    <source>
        <dbReference type="EMBL" id="CAB4139782.1"/>
    </source>
</evidence>
<proteinExistence type="predicted"/>
<organism evidence="2">
    <name type="scientific">uncultured Caudovirales phage</name>
    <dbReference type="NCBI Taxonomy" id="2100421"/>
    <lineage>
        <taxon>Viruses</taxon>
        <taxon>Duplodnaviria</taxon>
        <taxon>Heunggongvirae</taxon>
        <taxon>Uroviricota</taxon>
        <taxon>Caudoviricetes</taxon>
        <taxon>Peduoviridae</taxon>
        <taxon>Maltschvirus</taxon>
        <taxon>Maltschvirus maltsch</taxon>
    </lineage>
</organism>
<gene>
    <name evidence="2" type="ORF">UFOVP353_32</name>
</gene>
<name>A0A6J5M0X7_9CAUD</name>
<protein>
    <submittedName>
        <fullName evidence="2">Uncharacterized protein</fullName>
    </submittedName>
</protein>
<dbReference type="EMBL" id="LR796367">
    <property type="protein sequence ID" value="CAB4139782.1"/>
    <property type="molecule type" value="Genomic_DNA"/>
</dbReference>
<accession>A0A6J5M0X7</accession>
<feature type="compositionally biased region" description="Low complexity" evidence="1">
    <location>
        <begin position="37"/>
        <end position="100"/>
    </location>
</feature>
<evidence type="ECO:0000256" key="1">
    <source>
        <dbReference type="SAM" id="MobiDB-lite"/>
    </source>
</evidence>